<feature type="binding site" description="axial binding residue" evidence="7">
    <location>
        <position position="502"/>
    </location>
    <ligand>
        <name>heme</name>
        <dbReference type="ChEBI" id="CHEBI:30413"/>
    </ligand>
    <ligandPart>
        <name>Fe</name>
        <dbReference type="ChEBI" id="CHEBI:18248"/>
    </ligandPart>
</feature>
<gene>
    <name evidence="8" type="ORF">NLU13_7059</name>
</gene>
<dbReference type="Proteomes" id="UP001175261">
    <property type="component" value="Unassembled WGS sequence"/>
</dbReference>
<dbReference type="GO" id="GO:0016705">
    <property type="term" value="F:oxidoreductase activity, acting on paired donors, with incorporation or reduction of molecular oxygen"/>
    <property type="evidence" value="ECO:0007669"/>
    <property type="project" value="InterPro"/>
</dbReference>
<dbReference type="InterPro" id="IPR050529">
    <property type="entry name" value="CYP450_sterol_14alpha_dmase"/>
</dbReference>
<dbReference type="GO" id="GO:0005506">
    <property type="term" value="F:iron ion binding"/>
    <property type="evidence" value="ECO:0007669"/>
    <property type="project" value="InterPro"/>
</dbReference>
<evidence type="ECO:0000256" key="1">
    <source>
        <dbReference type="ARBA" id="ARBA00001971"/>
    </source>
</evidence>
<dbReference type="PANTHER" id="PTHR24304:SF2">
    <property type="entry name" value="24-HYDROXYCHOLESTEROL 7-ALPHA-HYDROXYLASE"/>
    <property type="match status" value="1"/>
</dbReference>
<dbReference type="InterPro" id="IPR036396">
    <property type="entry name" value="Cyt_P450_sf"/>
</dbReference>
<sequence length="571" mass="65848">MAGGNGSSLEAGPSWGQLQHLASAYSSPILLTAVSLALTTLFVYVLAVGSGRSRQPPALPDPIPGLFNGLQFFLYNEAFMNRVRRYMVKSPILTFWQARKRVYLVSGRKNVQTVFAKWRHINNEGIMLELNLPTWYRFTKDDVRRWATDRSGRARNPLPGTEGTPHHQRYFHGYEHVHTEYLSKPQWLNPLVDHYHRQIRATVEGYDYHGDWSELSVLHWWRHDVTRCAVHTMLGPRIFEVRPDFCNLFWDFDERIFDLAIGFPRWMYPTPHRVQREYLDALQGYLDAAYQNFDYDDPAALEAPWEPNFGAQVSRQVVDWFKKSGFTSKDTAAGALGILVWAENSNAIPIGEWMLMEVARDADLRLALREEVRSAYDVDPVTGRRTLDLRKFGALPLLSSVYHESLRMSMSYNMIRDVAEEFELEKYKIKKGSWVQVPTLVAHYDEDAWGVPDHPATEFWAERNIKYVEERDDLGNVSRKRVFDMSGRSGSYFPYGGGNLICPGRQFAKQEITLTVGLLLEMYDFEFSRWVKLDGSPSDRGARHFWQYCGSGSAPPDRDMIMKIRRAADSA</sequence>
<dbReference type="Gene3D" id="1.10.630.10">
    <property type="entry name" value="Cytochrome P450"/>
    <property type="match status" value="1"/>
</dbReference>
<evidence type="ECO:0000313" key="8">
    <source>
        <dbReference type="EMBL" id="KAK0385882.1"/>
    </source>
</evidence>
<evidence type="ECO:0000256" key="6">
    <source>
        <dbReference type="ARBA" id="ARBA00023033"/>
    </source>
</evidence>
<evidence type="ECO:0000256" key="7">
    <source>
        <dbReference type="PIRSR" id="PIRSR602403-1"/>
    </source>
</evidence>
<evidence type="ECO:0000256" key="2">
    <source>
        <dbReference type="ARBA" id="ARBA00010617"/>
    </source>
</evidence>
<keyword evidence="5 7" id="KW-0408">Iron</keyword>
<reference evidence="8" key="1">
    <citation type="submission" date="2022-10" db="EMBL/GenBank/DDBJ databases">
        <title>Determination and structural analysis of whole genome sequence of Sarocladium strictum F4-1.</title>
        <authorList>
            <person name="Hu L."/>
            <person name="Jiang Y."/>
        </authorList>
    </citation>
    <scope>NUCLEOTIDE SEQUENCE</scope>
    <source>
        <strain evidence="8">F4-1</strain>
    </source>
</reference>
<comment type="caution">
    <text evidence="8">The sequence shown here is derived from an EMBL/GenBank/DDBJ whole genome shotgun (WGS) entry which is preliminary data.</text>
</comment>
<evidence type="ECO:0000256" key="3">
    <source>
        <dbReference type="ARBA" id="ARBA00022617"/>
    </source>
</evidence>
<keyword evidence="6" id="KW-0560">Oxidoreductase</keyword>
<comment type="cofactor">
    <cofactor evidence="1 7">
        <name>heme</name>
        <dbReference type="ChEBI" id="CHEBI:30413"/>
    </cofactor>
</comment>
<evidence type="ECO:0000256" key="5">
    <source>
        <dbReference type="ARBA" id="ARBA00023004"/>
    </source>
</evidence>
<dbReference type="PRINTS" id="PR00465">
    <property type="entry name" value="EP450IV"/>
</dbReference>
<evidence type="ECO:0000313" key="9">
    <source>
        <dbReference type="Proteomes" id="UP001175261"/>
    </source>
</evidence>
<dbReference type="SUPFAM" id="SSF48264">
    <property type="entry name" value="Cytochrome P450"/>
    <property type="match status" value="1"/>
</dbReference>
<evidence type="ECO:0008006" key="10">
    <source>
        <dbReference type="Google" id="ProtNLM"/>
    </source>
</evidence>
<name>A0AA39GEK3_SARSR</name>
<accession>A0AA39GEK3</accession>
<dbReference type="Pfam" id="PF00067">
    <property type="entry name" value="p450"/>
    <property type="match status" value="1"/>
</dbReference>
<keyword evidence="6" id="KW-0503">Monooxygenase</keyword>
<dbReference type="GO" id="GO:0020037">
    <property type="term" value="F:heme binding"/>
    <property type="evidence" value="ECO:0007669"/>
    <property type="project" value="InterPro"/>
</dbReference>
<keyword evidence="9" id="KW-1185">Reference proteome</keyword>
<dbReference type="AlphaFoldDB" id="A0AA39GEK3"/>
<evidence type="ECO:0000256" key="4">
    <source>
        <dbReference type="ARBA" id="ARBA00022723"/>
    </source>
</evidence>
<keyword evidence="4 7" id="KW-0479">Metal-binding</keyword>
<dbReference type="InterPro" id="IPR002403">
    <property type="entry name" value="Cyt_P450_E_grp-IV"/>
</dbReference>
<dbReference type="InterPro" id="IPR001128">
    <property type="entry name" value="Cyt_P450"/>
</dbReference>
<protein>
    <recommendedName>
        <fullName evidence="10">Cytochrome P450</fullName>
    </recommendedName>
</protein>
<organism evidence="8 9">
    <name type="scientific">Sarocladium strictum</name>
    <name type="common">Black bundle disease fungus</name>
    <name type="synonym">Acremonium strictum</name>
    <dbReference type="NCBI Taxonomy" id="5046"/>
    <lineage>
        <taxon>Eukaryota</taxon>
        <taxon>Fungi</taxon>
        <taxon>Dikarya</taxon>
        <taxon>Ascomycota</taxon>
        <taxon>Pezizomycotina</taxon>
        <taxon>Sordariomycetes</taxon>
        <taxon>Hypocreomycetidae</taxon>
        <taxon>Hypocreales</taxon>
        <taxon>Sarocladiaceae</taxon>
        <taxon>Sarocladium</taxon>
    </lineage>
</organism>
<dbReference type="PANTHER" id="PTHR24304">
    <property type="entry name" value="CYTOCHROME P450 FAMILY 7"/>
    <property type="match status" value="1"/>
</dbReference>
<comment type="similarity">
    <text evidence="2">Belongs to the cytochrome P450 family.</text>
</comment>
<dbReference type="CDD" id="cd11040">
    <property type="entry name" value="CYP7_CYP8-like"/>
    <property type="match status" value="1"/>
</dbReference>
<dbReference type="GO" id="GO:0008395">
    <property type="term" value="F:steroid hydroxylase activity"/>
    <property type="evidence" value="ECO:0007669"/>
    <property type="project" value="TreeGrafter"/>
</dbReference>
<proteinExistence type="inferred from homology"/>
<keyword evidence="3 7" id="KW-0349">Heme</keyword>
<dbReference type="EMBL" id="JAPDFR010000006">
    <property type="protein sequence ID" value="KAK0385882.1"/>
    <property type="molecule type" value="Genomic_DNA"/>
</dbReference>